<evidence type="ECO:0000313" key="4">
    <source>
        <dbReference type="EMBL" id="OZY58353.1"/>
    </source>
</evidence>
<dbReference type="Proteomes" id="UP000215788">
    <property type="component" value="Unassembled WGS sequence"/>
</dbReference>
<comment type="caution">
    <text evidence="4">The sequence shown here is derived from an EMBL/GenBank/DDBJ whole genome shotgun (WGS) entry which is preliminary data.</text>
</comment>
<accession>A0A266N7E6</accession>
<feature type="transmembrane region" description="Helical" evidence="1">
    <location>
        <begin position="257"/>
        <end position="282"/>
    </location>
</feature>
<dbReference type="OrthoDB" id="9767863at2"/>
<dbReference type="InterPro" id="IPR002656">
    <property type="entry name" value="Acyl_transf_3_dom"/>
</dbReference>
<feature type="transmembrane region" description="Helical" evidence="1">
    <location>
        <begin position="229"/>
        <end position="251"/>
    </location>
</feature>
<keyword evidence="1" id="KW-0812">Transmembrane</keyword>
<protein>
    <submittedName>
        <fullName evidence="4">Acyltransferase</fullName>
    </submittedName>
</protein>
<feature type="domain" description="SGNH" evidence="3">
    <location>
        <begin position="421"/>
        <end position="651"/>
    </location>
</feature>
<keyword evidence="1" id="KW-1133">Transmembrane helix</keyword>
<dbReference type="GO" id="GO:0016020">
    <property type="term" value="C:membrane"/>
    <property type="evidence" value="ECO:0007669"/>
    <property type="project" value="TreeGrafter"/>
</dbReference>
<name>A0A266N7E6_9PSED</name>
<dbReference type="PANTHER" id="PTHR23028:SF53">
    <property type="entry name" value="ACYL_TRANSF_3 DOMAIN-CONTAINING PROTEIN"/>
    <property type="match status" value="1"/>
</dbReference>
<reference evidence="4 5" key="1">
    <citation type="submission" date="2017-08" db="EMBL/GenBank/DDBJ databases">
        <title>Genomic and metabolic characterisation of spoilage-associated Pseudomonas species.</title>
        <authorList>
            <person name="Stanborough T."/>
            <person name="Fegan N."/>
            <person name="Powell S.M."/>
            <person name="Singh T."/>
            <person name="Tamplin M.L."/>
            <person name="Chandry P.S."/>
        </authorList>
    </citation>
    <scope>NUCLEOTIDE SEQUENCE [LARGE SCALE GENOMIC DNA]</scope>
    <source>
        <strain evidence="4 5">L1802</strain>
    </source>
</reference>
<dbReference type="EMBL" id="NQKI01000028">
    <property type="protein sequence ID" value="OZY58353.1"/>
    <property type="molecule type" value="Genomic_DNA"/>
</dbReference>
<keyword evidence="4" id="KW-0012">Acyltransferase</keyword>
<evidence type="ECO:0000313" key="5">
    <source>
        <dbReference type="Proteomes" id="UP000215788"/>
    </source>
</evidence>
<feature type="transmembrane region" description="Helical" evidence="1">
    <location>
        <begin position="6"/>
        <end position="26"/>
    </location>
</feature>
<evidence type="ECO:0000259" key="2">
    <source>
        <dbReference type="Pfam" id="PF01757"/>
    </source>
</evidence>
<dbReference type="RefSeq" id="WP_094994410.1">
    <property type="nucleotide sequence ID" value="NZ_NQKI01000028.1"/>
</dbReference>
<dbReference type="GO" id="GO:0016747">
    <property type="term" value="F:acyltransferase activity, transferring groups other than amino-acyl groups"/>
    <property type="evidence" value="ECO:0007669"/>
    <property type="project" value="InterPro"/>
</dbReference>
<sequence>MPHHSYAHIHGIDGLRAIAVLAVIIFHSDYLNVLPGGFVGVDMFFVISGYVISQSLSERPSSGLLTYLADFYRRRCLRILPALLCVLLVSFMLSAMFMPQFWLSDHINRTGLAAFFGLSNAVLALHTDTYFSPGSNLNPFLHTWSLGVEEQFYLLFPGLFWLWLRYRTQSWLARALLPVLAAVSLLVCALQTSNAPLSAFYLLPGRFWELAAGAMLYQAIGAKRGVLTSVPLGTITLLAGAALLIGSFGLARPSQFPFPWAVVTVSGTLLLLTAIILPAPHCAMPLQRVLQGRALTYIGRLSYSLYLWHWPVRVFFQWTTGLELLWVQCLYPVLVFALAAASYHWLERPVRASPLRQLRAPGLTLAVSGAAVGLLALTCVAMTRQTEHLSLSQTRDTYTWYAYRHWPAEPLPALDEPRLQGRRLFVLGDSHAAAYRTLFTLIALQMGIKVIEYERGGCGVVTLIAADPPGCAARREADFKDLEARARPGDIVFLPSLRMPELQGLEWSKGETPVVDDLLAGIEHEQAAAYASALATLNRLQAAGLQVLIEAPKPLFKAPPSRCSDWFNHMNPVCAPGLTVFRSTLQRLRAPQLALLERLQQQQPALAVWDPFPVLCPTALCSAYDRKNGKPLFFDSNHLSGHGNRILAPSFSAALQTLWGIKPLK</sequence>
<feature type="transmembrane region" description="Helical" evidence="1">
    <location>
        <begin position="358"/>
        <end position="383"/>
    </location>
</feature>
<evidence type="ECO:0000256" key="1">
    <source>
        <dbReference type="SAM" id="Phobius"/>
    </source>
</evidence>
<keyword evidence="4" id="KW-0808">Transferase</keyword>
<dbReference type="InterPro" id="IPR043968">
    <property type="entry name" value="SGNH"/>
</dbReference>
<dbReference type="Pfam" id="PF19040">
    <property type="entry name" value="SGNH"/>
    <property type="match status" value="1"/>
</dbReference>
<gene>
    <name evidence="4" type="ORF">CJF39_16625</name>
</gene>
<dbReference type="GO" id="GO:0000271">
    <property type="term" value="P:polysaccharide biosynthetic process"/>
    <property type="evidence" value="ECO:0007669"/>
    <property type="project" value="TreeGrafter"/>
</dbReference>
<feature type="transmembrane region" description="Helical" evidence="1">
    <location>
        <begin position="33"/>
        <end position="52"/>
    </location>
</feature>
<feature type="transmembrane region" description="Helical" evidence="1">
    <location>
        <begin position="171"/>
        <end position="192"/>
    </location>
</feature>
<feature type="transmembrane region" description="Helical" evidence="1">
    <location>
        <begin position="324"/>
        <end position="346"/>
    </location>
</feature>
<dbReference type="PANTHER" id="PTHR23028">
    <property type="entry name" value="ACETYLTRANSFERASE"/>
    <property type="match status" value="1"/>
</dbReference>
<feature type="transmembrane region" description="Helical" evidence="1">
    <location>
        <begin position="79"/>
        <end position="98"/>
    </location>
</feature>
<feature type="domain" description="Acyltransferase 3" evidence="2">
    <location>
        <begin position="9"/>
        <end position="340"/>
    </location>
</feature>
<dbReference type="InterPro" id="IPR050879">
    <property type="entry name" value="Acyltransferase_3"/>
</dbReference>
<feature type="transmembrane region" description="Helical" evidence="1">
    <location>
        <begin position="143"/>
        <end position="164"/>
    </location>
</feature>
<keyword evidence="1" id="KW-0472">Membrane</keyword>
<evidence type="ECO:0000259" key="3">
    <source>
        <dbReference type="Pfam" id="PF19040"/>
    </source>
</evidence>
<dbReference type="AlphaFoldDB" id="A0A266N7E6"/>
<organism evidence="4 5">
    <name type="scientific">Pseudomonas lundensis</name>
    <dbReference type="NCBI Taxonomy" id="86185"/>
    <lineage>
        <taxon>Bacteria</taxon>
        <taxon>Pseudomonadati</taxon>
        <taxon>Pseudomonadota</taxon>
        <taxon>Gammaproteobacteria</taxon>
        <taxon>Pseudomonadales</taxon>
        <taxon>Pseudomonadaceae</taxon>
        <taxon>Pseudomonas</taxon>
    </lineage>
</organism>
<proteinExistence type="predicted"/>
<dbReference type="Pfam" id="PF01757">
    <property type="entry name" value="Acyl_transf_3"/>
    <property type="match status" value="1"/>
</dbReference>